<gene>
    <name evidence="1" type="ORF">BJX66DRAFT_342957</name>
</gene>
<protein>
    <submittedName>
        <fullName evidence="1">Uncharacterized protein</fullName>
    </submittedName>
</protein>
<keyword evidence="2" id="KW-1185">Reference proteome</keyword>
<evidence type="ECO:0000313" key="1">
    <source>
        <dbReference type="EMBL" id="KAL2785586.1"/>
    </source>
</evidence>
<dbReference type="Proteomes" id="UP001610563">
    <property type="component" value="Unassembled WGS sequence"/>
</dbReference>
<comment type="caution">
    <text evidence="1">The sequence shown here is derived from an EMBL/GenBank/DDBJ whole genome shotgun (WGS) entry which is preliminary data.</text>
</comment>
<reference evidence="1 2" key="1">
    <citation type="submission" date="2024-07" db="EMBL/GenBank/DDBJ databases">
        <title>Section-level genome sequencing and comparative genomics of Aspergillus sections Usti and Cavernicolus.</title>
        <authorList>
            <consortium name="Lawrence Berkeley National Laboratory"/>
            <person name="Nybo J.L."/>
            <person name="Vesth T.C."/>
            <person name="Theobald S."/>
            <person name="Frisvad J.C."/>
            <person name="Larsen T.O."/>
            <person name="Kjaerboelling I."/>
            <person name="Rothschild-Mancinelli K."/>
            <person name="Lyhne E.K."/>
            <person name="Kogle M.E."/>
            <person name="Barry K."/>
            <person name="Clum A."/>
            <person name="Na H."/>
            <person name="Ledsgaard L."/>
            <person name="Lin J."/>
            <person name="Lipzen A."/>
            <person name="Kuo A."/>
            <person name="Riley R."/>
            <person name="Mondo S."/>
            <person name="Labutti K."/>
            <person name="Haridas S."/>
            <person name="Pangalinan J."/>
            <person name="Salamov A.A."/>
            <person name="Simmons B.A."/>
            <person name="Magnuson J.K."/>
            <person name="Chen J."/>
            <person name="Drula E."/>
            <person name="Henrissat B."/>
            <person name="Wiebenga A."/>
            <person name="Lubbers R.J."/>
            <person name="Gomes A.C."/>
            <person name="Makela M.R."/>
            <person name="Stajich J."/>
            <person name="Grigoriev I.V."/>
            <person name="Mortensen U.H."/>
            <person name="De Vries R.P."/>
            <person name="Baker S.E."/>
            <person name="Andersen M.R."/>
        </authorList>
    </citation>
    <scope>NUCLEOTIDE SEQUENCE [LARGE SCALE GENOMIC DNA]</scope>
    <source>
        <strain evidence="1 2">CBS 209.92</strain>
    </source>
</reference>
<proteinExistence type="predicted"/>
<accession>A0ABR4FQQ3</accession>
<organism evidence="1 2">
    <name type="scientific">Aspergillus keveii</name>
    <dbReference type="NCBI Taxonomy" id="714993"/>
    <lineage>
        <taxon>Eukaryota</taxon>
        <taxon>Fungi</taxon>
        <taxon>Dikarya</taxon>
        <taxon>Ascomycota</taxon>
        <taxon>Pezizomycotina</taxon>
        <taxon>Eurotiomycetes</taxon>
        <taxon>Eurotiomycetidae</taxon>
        <taxon>Eurotiales</taxon>
        <taxon>Aspergillaceae</taxon>
        <taxon>Aspergillus</taxon>
        <taxon>Aspergillus subgen. Nidulantes</taxon>
    </lineage>
</organism>
<sequence length="264" mass="29338">MQDQQLLCNTSPITEWTETIRVETNPHLGPGDPKPDIARITHNPVKDLHFGAGYERLRPAPGGYCVALISRKDSLIDGSNPNKSLITATKSSGTLARDYLGNMIVVCERSDDYRDLIDHLVTKWGPTALPEVGEIAAEEKAAEAAASRGFPLGIVLKGFMQFEILDFLPEDRRQLGPGFLFPLSQLIGMPIRLWKLLMPGFRDTNVEAAYLNINLDPARPSFGWARRTGRRMWGRLLRRERMGSHQAGYFDVVPLCDGLHAAGC</sequence>
<evidence type="ECO:0000313" key="2">
    <source>
        <dbReference type="Proteomes" id="UP001610563"/>
    </source>
</evidence>
<dbReference type="EMBL" id="JBFTWV010000140">
    <property type="protein sequence ID" value="KAL2785586.1"/>
    <property type="molecule type" value="Genomic_DNA"/>
</dbReference>
<name>A0ABR4FQQ3_9EURO</name>